<sequence>MPKSNQVLTGTRVAPDIHLNLCSRFCKSSRLFGREHTDNKLNQGWQVSVFMRGQQHKALKATGGAIHES</sequence>
<keyword evidence="2" id="KW-1185">Reference proteome</keyword>
<reference evidence="1 2" key="1">
    <citation type="journal article" date="2024" name="Chem. Sci.">
        <title>Discovery of megapolipeptins by genome mining of a Burkholderiales bacteria collection.</title>
        <authorList>
            <person name="Paulo B.S."/>
            <person name="Recchia M.J.J."/>
            <person name="Lee S."/>
            <person name="Fergusson C.H."/>
            <person name="Romanowski S.B."/>
            <person name="Hernandez A."/>
            <person name="Krull N."/>
            <person name="Liu D.Y."/>
            <person name="Cavanagh H."/>
            <person name="Bos A."/>
            <person name="Gray C.A."/>
            <person name="Murphy B.T."/>
            <person name="Linington R.G."/>
            <person name="Eustaquio A.S."/>
        </authorList>
    </citation>
    <scope>NUCLEOTIDE SEQUENCE [LARGE SCALE GENOMIC DNA]</scope>
    <source>
        <strain evidence="1 2">RL21-008-BIB-A</strain>
    </source>
</reference>
<dbReference type="Proteomes" id="UP001629246">
    <property type="component" value="Unassembled WGS sequence"/>
</dbReference>
<gene>
    <name evidence="1" type="ORF">PQR62_23315</name>
</gene>
<name>A0ABW9AE80_9BURK</name>
<evidence type="ECO:0000313" key="1">
    <source>
        <dbReference type="EMBL" id="MFL9927221.1"/>
    </source>
</evidence>
<accession>A0ABW9AE80</accession>
<dbReference type="RefSeq" id="WP_408160461.1">
    <property type="nucleotide sequence ID" value="NZ_JAQQFM010000013.1"/>
</dbReference>
<comment type="caution">
    <text evidence="1">The sequence shown here is derived from an EMBL/GenBank/DDBJ whole genome shotgun (WGS) entry which is preliminary data.</text>
</comment>
<organism evidence="1 2">
    <name type="scientific">Herbaspirillum lusitanum</name>
    <dbReference type="NCBI Taxonomy" id="213312"/>
    <lineage>
        <taxon>Bacteria</taxon>
        <taxon>Pseudomonadati</taxon>
        <taxon>Pseudomonadota</taxon>
        <taxon>Betaproteobacteria</taxon>
        <taxon>Burkholderiales</taxon>
        <taxon>Oxalobacteraceae</taxon>
        <taxon>Herbaspirillum</taxon>
    </lineage>
</organism>
<protein>
    <submittedName>
        <fullName evidence="1">Uncharacterized protein</fullName>
    </submittedName>
</protein>
<proteinExistence type="predicted"/>
<evidence type="ECO:0000313" key="2">
    <source>
        <dbReference type="Proteomes" id="UP001629246"/>
    </source>
</evidence>
<dbReference type="EMBL" id="JAQQFM010000013">
    <property type="protein sequence ID" value="MFL9927221.1"/>
    <property type="molecule type" value="Genomic_DNA"/>
</dbReference>